<dbReference type="HOGENOM" id="CLU_2104183_0_0_0"/>
<accession>A0A081C1H5</accession>
<dbReference type="Proteomes" id="UP000030661">
    <property type="component" value="Unassembled WGS sequence"/>
</dbReference>
<dbReference type="EMBL" id="DF820467">
    <property type="protein sequence ID" value="GAK58430.1"/>
    <property type="molecule type" value="Genomic_DNA"/>
</dbReference>
<name>A0A081C1H5_VECG1</name>
<dbReference type="InterPro" id="IPR011990">
    <property type="entry name" value="TPR-like_helical_dom_sf"/>
</dbReference>
<evidence type="ECO:0000313" key="2">
    <source>
        <dbReference type="Proteomes" id="UP000030661"/>
    </source>
</evidence>
<keyword evidence="2" id="KW-1185">Reference proteome</keyword>
<organism evidence="1">
    <name type="scientific">Vecturithrix granuli</name>
    <dbReference type="NCBI Taxonomy" id="1499967"/>
    <lineage>
        <taxon>Bacteria</taxon>
        <taxon>Candidatus Moduliflexota</taxon>
        <taxon>Candidatus Vecturitrichia</taxon>
        <taxon>Candidatus Vecturitrichales</taxon>
        <taxon>Candidatus Vecturitrichaceae</taxon>
        <taxon>Candidatus Vecturithrix</taxon>
    </lineage>
</organism>
<protein>
    <submittedName>
        <fullName evidence="1">Uncharacterized protein</fullName>
    </submittedName>
</protein>
<sequence length="115" mass="13032">MAFEKEGDLDRVITAYQKQIEITPDTADAGYAWIDMGIAFWKQGQLQQATDTWKQAENIHAAILEEEPDDLTMLANDDELALVQGNLSRLQTRIEAVRPHISPDDQLFVLLPFFA</sequence>
<dbReference type="SUPFAM" id="SSF48452">
    <property type="entry name" value="TPR-like"/>
    <property type="match status" value="1"/>
</dbReference>
<dbReference type="Gene3D" id="1.25.40.10">
    <property type="entry name" value="Tetratricopeptide repeat domain"/>
    <property type="match status" value="1"/>
</dbReference>
<dbReference type="STRING" id="1499967.U27_05404"/>
<gene>
    <name evidence="1" type="ORF">U27_05404</name>
</gene>
<evidence type="ECO:0000313" key="1">
    <source>
        <dbReference type="EMBL" id="GAK58430.1"/>
    </source>
</evidence>
<reference evidence="1" key="1">
    <citation type="journal article" date="2015" name="PeerJ">
        <title>First genomic representation of candidate bacterial phylum KSB3 points to enhanced environmental sensing as a trigger of wastewater bulking.</title>
        <authorList>
            <person name="Sekiguchi Y."/>
            <person name="Ohashi A."/>
            <person name="Parks D.H."/>
            <person name="Yamauchi T."/>
            <person name="Tyson G.W."/>
            <person name="Hugenholtz P."/>
        </authorList>
    </citation>
    <scope>NUCLEOTIDE SEQUENCE [LARGE SCALE GENOMIC DNA]</scope>
</reference>
<dbReference type="AlphaFoldDB" id="A0A081C1H5"/>
<proteinExistence type="predicted"/>